<gene>
    <name evidence="1" type="ORF">EVOR1521_LOCUS5730</name>
</gene>
<organism evidence="1 2">
    <name type="scientific">Effrenium voratum</name>
    <dbReference type="NCBI Taxonomy" id="2562239"/>
    <lineage>
        <taxon>Eukaryota</taxon>
        <taxon>Sar</taxon>
        <taxon>Alveolata</taxon>
        <taxon>Dinophyceae</taxon>
        <taxon>Suessiales</taxon>
        <taxon>Symbiodiniaceae</taxon>
        <taxon>Effrenium</taxon>
    </lineage>
</organism>
<proteinExistence type="predicted"/>
<reference evidence="1" key="1">
    <citation type="submission" date="2023-08" db="EMBL/GenBank/DDBJ databases">
        <authorList>
            <person name="Chen Y."/>
            <person name="Shah S."/>
            <person name="Dougan E. K."/>
            <person name="Thang M."/>
            <person name="Chan C."/>
        </authorList>
    </citation>
    <scope>NUCLEOTIDE SEQUENCE</scope>
</reference>
<name>A0AA36HXT2_9DINO</name>
<evidence type="ECO:0000313" key="1">
    <source>
        <dbReference type="EMBL" id="CAJ1376750.1"/>
    </source>
</evidence>
<protein>
    <submittedName>
        <fullName evidence="1">Uncharacterized protein</fullName>
    </submittedName>
</protein>
<keyword evidence="2" id="KW-1185">Reference proteome</keyword>
<dbReference type="AlphaFoldDB" id="A0AA36HXT2"/>
<sequence length="337" mass="36924">MRAIPRANWVQSETGARCVWHKAFQTAGRSPQGWADGLHSLRYPFPTAACVGERDGSDLTHHFPFLAITLVRGLDLVNIFLHPLHLRPFRTTLGSDSDATLHAATCNKVRAPLATKLCGRGPAELLPTSSEVAFQDLLKTCRKDTHYLPAFFTSGSGLAICGLPASWLGSGLLLSGPSHVSTASISSQSPSILLFGQWQWQRQWQWKLWPTMSVGTWLVSGPAARWTKLRHVSLLGQSPCSRSQMVLDTWHALDGSDDAALNPVLQPSFFACDKAWEPLLAAPWEPVELSPESQSAFRGLRRALLKAEASVQSFRADVARCSSFDHSCCRNPAEVCA</sequence>
<dbReference type="Proteomes" id="UP001178507">
    <property type="component" value="Unassembled WGS sequence"/>
</dbReference>
<dbReference type="EMBL" id="CAUJNA010000416">
    <property type="protein sequence ID" value="CAJ1376750.1"/>
    <property type="molecule type" value="Genomic_DNA"/>
</dbReference>
<accession>A0AA36HXT2</accession>
<evidence type="ECO:0000313" key="2">
    <source>
        <dbReference type="Proteomes" id="UP001178507"/>
    </source>
</evidence>
<comment type="caution">
    <text evidence="1">The sequence shown here is derived from an EMBL/GenBank/DDBJ whole genome shotgun (WGS) entry which is preliminary data.</text>
</comment>